<gene>
    <name evidence="3" type="ORF">BDN70DRAFT_841220</name>
</gene>
<evidence type="ECO:0000256" key="1">
    <source>
        <dbReference type="SAM" id="Phobius"/>
    </source>
</evidence>
<evidence type="ECO:0000313" key="4">
    <source>
        <dbReference type="Proteomes" id="UP000807469"/>
    </source>
</evidence>
<feature type="transmembrane region" description="Helical" evidence="1">
    <location>
        <begin position="226"/>
        <end position="248"/>
    </location>
</feature>
<dbReference type="OrthoDB" id="2756178at2759"/>
<feature type="non-terminal residue" evidence="3">
    <location>
        <position position="276"/>
    </location>
</feature>
<dbReference type="InterPro" id="IPR045338">
    <property type="entry name" value="DUF6535"/>
</dbReference>
<feature type="transmembrane region" description="Helical" evidence="1">
    <location>
        <begin position="138"/>
        <end position="158"/>
    </location>
</feature>
<keyword evidence="1" id="KW-1133">Transmembrane helix</keyword>
<dbReference type="AlphaFoldDB" id="A0A9P5YSV7"/>
<proteinExistence type="predicted"/>
<feature type="transmembrane region" description="Helical" evidence="1">
    <location>
        <begin position="72"/>
        <end position="91"/>
    </location>
</feature>
<accession>A0A9P5YSV7</accession>
<keyword evidence="4" id="KW-1185">Reference proteome</keyword>
<organism evidence="3 4">
    <name type="scientific">Pholiota conissans</name>
    <dbReference type="NCBI Taxonomy" id="109636"/>
    <lineage>
        <taxon>Eukaryota</taxon>
        <taxon>Fungi</taxon>
        <taxon>Dikarya</taxon>
        <taxon>Basidiomycota</taxon>
        <taxon>Agaricomycotina</taxon>
        <taxon>Agaricomycetes</taxon>
        <taxon>Agaricomycetidae</taxon>
        <taxon>Agaricales</taxon>
        <taxon>Agaricineae</taxon>
        <taxon>Strophariaceae</taxon>
        <taxon>Pholiota</taxon>
    </lineage>
</organism>
<dbReference type="Pfam" id="PF20153">
    <property type="entry name" value="DUF6535"/>
    <property type="match status" value="1"/>
</dbReference>
<name>A0A9P5YSV7_9AGAR</name>
<dbReference type="Proteomes" id="UP000807469">
    <property type="component" value="Unassembled WGS sequence"/>
</dbReference>
<evidence type="ECO:0000259" key="2">
    <source>
        <dbReference type="Pfam" id="PF20153"/>
    </source>
</evidence>
<feature type="transmembrane region" description="Helical" evidence="1">
    <location>
        <begin position="189"/>
        <end position="214"/>
    </location>
</feature>
<comment type="caution">
    <text evidence="3">The sequence shown here is derived from an EMBL/GenBank/DDBJ whole genome shotgun (WGS) entry which is preliminary data.</text>
</comment>
<reference evidence="3" key="1">
    <citation type="submission" date="2020-11" db="EMBL/GenBank/DDBJ databases">
        <authorList>
            <consortium name="DOE Joint Genome Institute"/>
            <person name="Ahrendt S."/>
            <person name="Riley R."/>
            <person name="Andreopoulos W."/>
            <person name="Labutti K."/>
            <person name="Pangilinan J."/>
            <person name="Ruiz-Duenas F.J."/>
            <person name="Barrasa J.M."/>
            <person name="Sanchez-Garcia M."/>
            <person name="Camarero S."/>
            <person name="Miyauchi S."/>
            <person name="Serrano A."/>
            <person name="Linde D."/>
            <person name="Babiker R."/>
            <person name="Drula E."/>
            <person name="Ayuso-Fernandez I."/>
            <person name="Pacheco R."/>
            <person name="Padilla G."/>
            <person name="Ferreira P."/>
            <person name="Barriuso J."/>
            <person name="Kellner H."/>
            <person name="Castanera R."/>
            <person name="Alfaro M."/>
            <person name="Ramirez L."/>
            <person name="Pisabarro A.G."/>
            <person name="Kuo A."/>
            <person name="Tritt A."/>
            <person name="Lipzen A."/>
            <person name="He G."/>
            <person name="Yan M."/>
            <person name="Ng V."/>
            <person name="Cullen D."/>
            <person name="Martin F."/>
            <person name="Rosso M.-N."/>
            <person name="Henrissat B."/>
            <person name="Hibbett D."/>
            <person name="Martinez A.T."/>
            <person name="Grigoriev I.V."/>
        </authorList>
    </citation>
    <scope>NUCLEOTIDE SEQUENCE</scope>
    <source>
        <strain evidence="3">CIRM-BRFM 674</strain>
    </source>
</reference>
<feature type="domain" description="DUF6535" evidence="2">
    <location>
        <begin position="50"/>
        <end position="217"/>
    </location>
</feature>
<keyword evidence="1" id="KW-0472">Membrane</keyword>
<sequence>MDSGIGSQPLQEETADLKAPIAEPSINLDNRIPGLDDPYEHALKPNGDPWAILLKPEMETDKIQCDAWKEEVQTLLIFAGLFSAVVTAFVIESYKFLQPDPNDAIVRLLTQIANGSNATSSPASTSFTATAPSLRINIFWFISLILSLATVLVGTIALQWLREHQAYPACSPKQTLALLRMRSESLEAWHIPQVFAALPLLLQSALVLFLAGLIDFTLPLGPKISIPIACIIGLILVFLACTTILPSFQPLFLLSGRFSRDSVPSPCAFKSPQSQL</sequence>
<protein>
    <recommendedName>
        <fullName evidence="2">DUF6535 domain-containing protein</fullName>
    </recommendedName>
</protein>
<keyword evidence="1" id="KW-0812">Transmembrane</keyword>
<evidence type="ECO:0000313" key="3">
    <source>
        <dbReference type="EMBL" id="KAF9475233.1"/>
    </source>
</evidence>
<dbReference type="EMBL" id="MU155341">
    <property type="protein sequence ID" value="KAF9475233.1"/>
    <property type="molecule type" value="Genomic_DNA"/>
</dbReference>